<dbReference type="PROSITE" id="PS51257">
    <property type="entry name" value="PROKAR_LIPOPROTEIN"/>
    <property type="match status" value="1"/>
</dbReference>
<dbReference type="EMBL" id="DSMG01000210">
    <property type="protein sequence ID" value="HDX33889.1"/>
    <property type="molecule type" value="Genomic_DNA"/>
</dbReference>
<accession>A0A7C1K1W5</accession>
<evidence type="ECO:0000256" key="1">
    <source>
        <dbReference type="SAM" id="SignalP"/>
    </source>
</evidence>
<keyword evidence="1" id="KW-0732">Signal</keyword>
<dbReference type="Pfam" id="PF11306">
    <property type="entry name" value="DUF3108"/>
    <property type="match status" value="1"/>
</dbReference>
<proteinExistence type="predicted"/>
<name>A0A7C1K1W5_9CHLR</name>
<evidence type="ECO:0000313" key="2">
    <source>
        <dbReference type="EMBL" id="HDX33889.1"/>
    </source>
</evidence>
<dbReference type="AlphaFoldDB" id="A0A7C1K1W5"/>
<feature type="signal peptide" evidence="1">
    <location>
        <begin position="1"/>
        <end position="39"/>
    </location>
</feature>
<organism evidence="2">
    <name type="scientific">Caldilinea aerophila</name>
    <dbReference type="NCBI Taxonomy" id="133453"/>
    <lineage>
        <taxon>Bacteria</taxon>
        <taxon>Bacillati</taxon>
        <taxon>Chloroflexota</taxon>
        <taxon>Caldilineae</taxon>
        <taxon>Caldilineales</taxon>
        <taxon>Caldilineaceae</taxon>
        <taxon>Caldilinea</taxon>
    </lineage>
</organism>
<sequence length="258" mass="28341">MREVITGITRTRTMRSGLLVALSVWLAALLAACSQPAPVALVFNAAPWQDGEEHVFRITDVEGKYAGTATYTLTAGINDQEQPVWSIRRFIEAQGDREAITVKVLAAGFRPQSSFMERSNAAGIETVDAQYNGPAVDLVLTTRANVMTTQRVEVPSDVRESATLPMIVRALPLARNYATRLNTFLPVAGLLNRVTVRVVGEERLSVPAGAYDAWVVMLDEGGLTTRLWIAKEAPHPLVKYIDGRNRATFELERYSPGE</sequence>
<reference evidence="2" key="1">
    <citation type="journal article" date="2020" name="mSystems">
        <title>Genome- and Community-Level Interaction Insights into Carbon Utilization and Element Cycling Functions of Hydrothermarchaeota in Hydrothermal Sediment.</title>
        <authorList>
            <person name="Zhou Z."/>
            <person name="Liu Y."/>
            <person name="Xu W."/>
            <person name="Pan J."/>
            <person name="Luo Z.H."/>
            <person name="Li M."/>
        </authorList>
    </citation>
    <scope>NUCLEOTIDE SEQUENCE [LARGE SCALE GENOMIC DNA]</scope>
    <source>
        <strain evidence="2">SpSt-289</strain>
    </source>
</reference>
<gene>
    <name evidence="2" type="ORF">ENQ20_20760</name>
</gene>
<dbReference type="InterPro" id="IPR021457">
    <property type="entry name" value="DUF3108"/>
</dbReference>
<comment type="caution">
    <text evidence="2">The sequence shown here is derived from an EMBL/GenBank/DDBJ whole genome shotgun (WGS) entry which is preliminary data.</text>
</comment>
<feature type="chain" id="PRO_5028384169" evidence="1">
    <location>
        <begin position="40"/>
        <end position="258"/>
    </location>
</feature>
<protein>
    <submittedName>
        <fullName evidence="2">DUF3108 domain-containing protein</fullName>
    </submittedName>
</protein>